<dbReference type="Gene3D" id="1.10.287.470">
    <property type="entry name" value="Helix hairpin bin"/>
    <property type="match status" value="1"/>
</dbReference>
<evidence type="ECO:0000259" key="1">
    <source>
        <dbReference type="Pfam" id="PF25989"/>
    </source>
</evidence>
<protein>
    <submittedName>
        <fullName evidence="2">HlyD family secretion protein</fullName>
    </submittedName>
</protein>
<dbReference type="GO" id="GO:1990281">
    <property type="term" value="C:efflux pump complex"/>
    <property type="evidence" value="ECO:0007669"/>
    <property type="project" value="TreeGrafter"/>
</dbReference>
<dbReference type="Proteomes" id="UP000198417">
    <property type="component" value="Unassembled WGS sequence"/>
</dbReference>
<sequence>MNQMRMLRIIAGISLAAILLGTLVWALLPKPVLVDLSEARRGPMEVTVAGEGVTKVREKWAVIAPVTGNTLRSPVDVGDQVAKGSTVVAVIQPGEPAFLDARARRLAEVSVEEAAAAVRLAEANLTRSDAELAHIEVELERTQILAKRGTVSVTMLEDAEQSAITARAERDVALYELEQRKATKVRMEAQLSAPTMPDPDSEPGECCLRITAPQDGIVLDVVDVNARLVEAGTALLTIGDLSDLEIEVDLLSTDAVEIESGAGAYVERWGGKGVIKAQVRRIDPSAFARVSALGIEEQRVRLLLDILSPPEQRQGLGDQYRVFVRIVTWAGEDVLQISQSALFRHAERWAVFVEEDGRAALRYVEVGHMTGDTAEVMEGLVPGERVIAYPGAAIHSGVKIEPRALSEDPGD</sequence>
<dbReference type="GO" id="GO:0015562">
    <property type="term" value="F:efflux transmembrane transporter activity"/>
    <property type="evidence" value="ECO:0007669"/>
    <property type="project" value="TreeGrafter"/>
</dbReference>
<proteinExistence type="predicted"/>
<dbReference type="EMBL" id="FZNN01000006">
    <property type="protein sequence ID" value="SNR45966.1"/>
    <property type="molecule type" value="Genomic_DNA"/>
</dbReference>
<dbReference type="PANTHER" id="PTHR30469">
    <property type="entry name" value="MULTIDRUG RESISTANCE PROTEIN MDTA"/>
    <property type="match status" value="1"/>
</dbReference>
<gene>
    <name evidence="2" type="ORF">SAMN06265370_1065</name>
</gene>
<dbReference type="Pfam" id="PF25989">
    <property type="entry name" value="YknX_C"/>
    <property type="match status" value="1"/>
</dbReference>
<name>A0A238WHA9_9RHOB</name>
<evidence type="ECO:0000313" key="2">
    <source>
        <dbReference type="EMBL" id="SNR45966.1"/>
    </source>
</evidence>
<dbReference type="Gene3D" id="2.40.50.100">
    <property type="match status" value="1"/>
</dbReference>
<accession>A0A238WHA9</accession>
<evidence type="ECO:0000313" key="3">
    <source>
        <dbReference type="Proteomes" id="UP000198417"/>
    </source>
</evidence>
<keyword evidence="3" id="KW-1185">Reference proteome</keyword>
<dbReference type="Gene3D" id="2.40.420.20">
    <property type="match status" value="1"/>
</dbReference>
<dbReference type="InterPro" id="IPR058637">
    <property type="entry name" value="YknX-like_C"/>
</dbReference>
<organism evidence="2 3">
    <name type="scientific">Puniceibacterium sediminis</name>
    <dbReference type="NCBI Taxonomy" id="1608407"/>
    <lineage>
        <taxon>Bacteria</taxon>
        <taxon>Pseudomonadati</taxon>
        <taxon>Pseudomonadota</taxon>
        <taxon>Alphaproteobacteria</taxon>
        <taxon>Rhodobacterales</taxon>
        <taxon>Paracoccaceae</taxon>
        <taxon>Puniceibacterium</taxon>
    </lineage>
</organism>
<reference evidence="2 3" key="1">
    <citation type="submission" date="2017-06" db="EMBL/GenBank/DDBJ databases">
        <authorList>
            <person name="Kim H.J."/>
            <person name="Triplett B.A."/>
        </authorList>
    </citation>
    <scope>NUCLEOTIDE SEQUENCE [LARGE SCALE GENOMIC DNA]</scope>
    <source>
        <strain evidence="2 3">DSM 29052</strain>
    </source>
</reference>
<feature type="domain" description="YknX-like C-terminal permuted SH3-like" evidence="1">
    <location>
        <begin position="335"/>
        <end position="401"/>
    </location>
</feature>
<dbReference type="PANTHER" id="PTHR30469:SF15">
    <property type="entry name" value="HLYD FAMILY OF SECRETION PROTEINS"/>
    <property type="match status" value="1"/>
</dbReference>
<dbReference type="AlphaFoldDB" id="A0A238WHA9"/>